<keyword evidence="5" id="KW-0949">S-adenosyl-L-methionine</keyword>
<protein>
    <submittedName>
        <fullName evidence="11">FAD-dependent oxidoreductase</fullName>
    </submittedName>
</protein>
<dbReference type="Pfam" id="PF01266">
    <property type="entry name" value="DAO"/>
    <property type="match status" value="1"/>
</dbReference>
<dbReference type="RefSeq" id="WP_089036830.1">
    <property type="nucleotide sequence ID" value="NZ_CP022278.1"/>
</dbReference>
<evidence type="ECO:0000256" key="8">
    <source>
        <dbReference type="ARBA" id="ARBA00023002"/>
    </source>
</evidence>
<keyword evidence="6" id="KW-0819">tRNA processing</keyword>
<evidence type="ECO:0000256" key="6">
    <source>
        <dbReference type="ARBA" id="ARBA00022694"/>
    </source>
</evidence>
<dbReference type="SUPFAM" id="SSF51905">
    <property type="entry name" value="FAD/NAD(P)-binding domain"/>
    <property type="match status" value="1"/>
</dbReference>
<evidence type="ECO:0000256" key="4">
    <source>
        <dbReference type="ARBA" id="ARBA00022679"/>
    </source>
</evidence>
<evidence type="ECO:0000313" key="12">
    <source>
        <dbReference type="Proteomes" id="UP000198238"/>
    </source>
</evidence>
<dbReference type="InterPro" id="IPR017610">
    <property type="entry name" value="tRNA_S-uridine_synth_MnmC_C"/>
</dbReference>
<keyword evidence="8" id="KW-0560">Oxidoreductase</keyword>
<dbReference type="AlphaFoldDB" id="A0A220S467"/>
<keyword evidence="2" id="KW-0489">Methyltransferase</keyword>
<feature type="domain" description="FAD dependent oxidoreductase" evidence="10">
    <location>
        <begin position="140"/>
        <end position="506"/>
    </location>
</feature>
<dbReference type="NCBIfam" id="TIGR03197">
    <property type="entry name" value="MnmC_Cterm"/>
    <property type="match status" value="1"/>
</dbReference>
<evidence type="ECO:0000313" key="11">
    <source>
        <dbReference type="EMBL" id="ASK28138.1"/>
    </source>
</evidence>
<dbReference type="Gene3D" id="3.50.50.60">
    <property type="entry name" value="FAD/NAD(P)-binding domain"/>
    <property type="match status" value="1"/>
</dbReference>
<organism evidence="11 12">
    <name type="scientific">Neisseria chenwenguii</name>
    <dbReference type="NCBI Taxonomy" id="1853278"/>
    <lineage>
        <taxon>Bacteria</taxon>
        <taxon>Pseudomonadati</taxon>
        <taxon>Pseudomonadota</taxon>
        <taxon>Betaproteobacteria</taxon>
        <taxon>Neisseriales</taxon>
        <taxon>Neisseriaceae</taxon>
        <taxon>Neisseria</taxon>
    </lineage>
</organism>
<keyword evidence="12" id="KW-1185">Reference proteome</keyword>
<keyword evidence="7" id="KW-0274">FAD</keyword>
<dbReference type="GO" id="GO:0032259">
    <property type="term" value="P:methylation"/>
    <property type="evidence" value="ECO:0007669"/>
    <property type="project" value="UniProtKB-KW"/>
</dbReference>
<keyword evidence="4" id="KW-0808">Transferase</keyword>
<keyword evidence="3" id="KW-0285">Flavoprotein</keyword>
<keyword evidence="1" id="KW-0963">Cytoplasm</keyword>
<dbReference type="InterPro" id="IPR006076">
    <property type="entry name" value="FAD-dep_OxRdtase"/>
</dbReference>
<dbReference type="KEGG" id="nei:BG910_10710"/>
<evidence type="ECO:0000256" key="5">
    <source>
        <dbReference type="ARBA" id="ARBA00022691"/>
    </source>
</evidence>
<evidence type="ECO:0000256" key="7">
    <source>
        <dbReference type="ARBA" id="ARBA00022827"/>
    </source>
</evidence>
<evidence type="ECO:0000256" key="1">
    <source>
        <dbReference type="ARBA" id="ARBA00022490"/>
    </source>
</evidence>
<proteinExistence type="predicted"/>
<dbReference type="PANTHER" id="PTHR13847:SF283">
    <property type="entry name" value="TRNA 5-METHYLAMINOMETHYL-2-THIOURIDINE BIOSYNTHESIS BIFUNCTIONAL PROTEIN MNMC"/>
    <property type="match status" value="1"/>
</dbReference>
<evidence type="ECO:0000256" key="3">
    <source>
        <dbReference type="ARBA" id="ARBA00022630"/>
    </source>
</evidence>
<dbReference type="PANTHER" id="PTHR13847">
    <property type="entry name" value="SARCOSINE DEHYDROGENASE-RELATED"/>
    <property type="match status" value="1"/>
</dbReference>
<evidence type="ECO:0000256" key="9">
    <source>
        <dbReference type="ARBA" id="ARBA00023268"/>
    </source>
</evidence>
<evidence type="ECO:0000256" key="2">
    <source>
        <dbReference type="ARBA" id="ARBA00022603"/>
    </source>
</evidence>
<dbReference type="InterPro" id="IPR036188">
    <property type="entry name" value="FAD/NAD-bd_sf"/>
</dbReference>
<dbReference type="Gene3D" id="3.30.9.10">
    <property type="entry name" value="D-Amino Acid Oxidase, subunit A, domain 2"/>
    <property type="match status" value="1"/>
</dbReference>
<reference evidence="11 12" key="1">
    <citation type="submission" date="2017-06" db="EMBL/GenBank/DDBJ databases">
        <title>Neisseria chenwenguii sp. nov., isolated from the intestinal contents of Tibetan Plateau Pika in Yushu, Qinghai Province, China.</title>
        <authorList>
            <person name="Zhang G."/>
        </authorList>
    </citation>
    <scope>NUCLEOTIDE SEQUENCE [LARGE SCALE GENOMIC DNA]</scope>
    <source>
        <strain evidence="11 12">10023</strain>
    </source>
</reference>
<dbReference type="GO" id="GO:0016645">
    <property type="term" value="F:oxidoreductase activity, acting on the CH-NH group of donors"/>
    <property type="evidence" value="ECO:0007669"/>
    <property type="project" value="InterPro"/>
</dbReference>
<dbReference type="Proteomes" id="UP000198238">
    <property type="component" value="Chromosome"/>
</dbReference>
<gene>
    <name evidence="11" type="ORF">BG910_10710</name>
</gene>
<sequence>MNIPAWQTLPPLAELAAAMQNRARPLHLLVCLNNRKIPEFTVSDVLDDTQCRLKTALDESLKCIQFNSINVFEQLLPDVTLWLAPPKTVPRLQEHFGGHNLDWQTDAPKQIEAEIPALSSAEEVKPWFRPSENRIPPENVLIIGAGIAGAAMARLLAEQGVRTTVLEAGAAARGGSGNRQGLLYAKISPHNTEQTELLLAGYGYTRRLLARLLPGSDAWGGSGVVHLNYDVAERKRNQALALQAHHAHLYRAVSQAEAAEIAGVELFSDGLYWPQGVWLNPPAVVRALLDHPLVSLHEHTPLQRAEFDGENWTAHTPQGRFSGSHIIYCTGADSPAAPEPNAAALPYRQIRGQTGVAQATAFSERLKCAVSGESYISPAWQGSHCYGATFVLNSADKSWRTDEEAANRAALAQLNPPLAQSLFSDGRNGLETATGHAALRCDSPDHLPLVGALGDIAAMQTVYAKLALDKNYRLTAPCPYLPRAYLNTAHGTRGLATAPLCAAALTAEILGLPHPLSRRLRTALHPNRTVIRAIVRGQGLLK</sequence>
<evidence type="ECO:0000259" key="10">
    <source>
        <dbReference type="Pfam" id="PF01266"/>
    </source>
</evidence>
<dbReference type="GO" id="GO:0005737">
    <property type="term" value="C:cytoplasm"/>
    <property type="evidence" value="ECO:0007669"/>
    <property type="project" value="TreeGrafter"/>
</dbReference>
<keyword evidence="9" id="KW-0511">Multifunctional enzyme</keyword>
<accession>A0A220S467</accession>
<dbReference type="GO" id="GO:0008168">
    <property type="term" value="F:methyltransferase activity"/>
    <property type="evidence" value="ECO:0007669"/>
    <property type="project" value="UniProtKB-KW"/>
</dbReference>
<name>A0A220S467_9NEIS</name>
<dbReference type="GO" id="GO:0008033">
    <property type="term" value="P:tRNA processing"/>
    <property type="evidence" value="ECO:0007669"/>
    <property type="project" value="UniProtKB-KW"/>
</dbReference>
<dbReference type="EMBL" id="CP022278">
    <property type="protein sequence ID" value="ASK28138.1"/>
    <property type="molecule type" value="Genomic_DNA"/>
</dbReference>